<organism evidence="7 8">
    <name type="scientific">Salix brachista</name>
    <dbReference type="NCBI Taxonomy" id="2182728"/>
    <lineage>
        <taxon>Eukaryota</taxon>
        <taxon>Viridiplantae</taxon>
        <taxon>Streptophyta</taxon>
        <taxon>Embryophyta</taxon>
        <taxon>Tracheophyta</taxon>
        <taxon>Spermatophyta</taxon>
        <taxon>Magnoliopsida</taxon>
        <taxon>eudicotyledons</taxon>
        <taxon>Gunneridae</taxon>
        <taxon>Pentapetalae</taxon>
        <taxon>rosids</taxon>
        <taxon>fabids</taxon>
        <taxon>Malpighiales</taxon>
        <taxon>Salicaceae</taxon>
        <taxon>Saliceae</taxon>
        <taxon>Salix</taxon>
    </lineage>
</organism>
<dbReference type="Pfam" id="PF05562">
    <property type="entry name" value="WCOR413"/>
    <property type="match status" value="1"/>
</dbReference>
<dbReference type="EMBL" id="VDCV01000007">
    <property type="protein sequence ID" value="KAB5547700.1"/>
    <property type="molecule type" value="Genomic_DNA"/>
</dbReference>
<feature type="transmembrane region" description="Helical" evidence="6">
    <location>
        <begin position="155"/>
        <end position="176"/>
    </location>
</feature>
<evidence type="ECO:0000256" key="4">
    <source>
        <dbReference type="ARBA" id="ARBA00022989"/>
    </source>
</evidence>
<evidence type="ECO:0000256" key="5">
    <source>
        <dbReference type="ARBA" id="ARBA00023136"/>
    </source>
</evidence>
<evidence type="ECO:0000256" key="3">
    <source>
        <dbReference type="ARBA" id="ARBA00022692"/>
    </source>
</evidence>
<name>A0A5N5LYA5_9ROSI</name>
<accession>A0A5N5LYA5</accession>
<dbReference type="InterPro" id="IPR008892">
    <property type="entry name" value="COR413"/>
</dbReference>
<dbReference type="PANTHER" id="PTHR33596:SF4">
    <property type="entry name" value="COLD-REGULATED 413 PLASMA MEMBRANE PROTEIN 4-LIKE"/>
    <property type="match status" value="1"/>
</dbReference>
<evidence type="ECO:0000256" key="1">
    <source>
        <dbReference type="ARBA" id="ARBA00004141"/>
    </source>
</evidence>
<evidence type="ECO:0000313" key="7">
    <source>
        <dbReference type="EMBL" id="KAB5547700.1"/>
    </source>
</evidence>
<reference evidence="8" key="1">
    <citation type="journal article" date="2019" name="Gigascience">
        <title>De novo genome assembly of the endangered Acer yangbiense, a plant species with extremely small populations endemic to Yunnan Province, China.</title>
        <authorList>
            <person name="Yang J."/>
            <person name="Wariss H.M."/>
            <person name="Tao L."/>
            <person name="Zhang R."/>
            <person name="Yun Q."/>
            <person name="Hollingsworth P."/>
            <person name="Dao Z."/>
            <person name="Luo G."/>
            <person name="Guo H."/>
            <person name="Ma Y."/>
            <person name="Sun W."/>
        </authorList>
    </citation>
    <scope>NUCLEOTIDE SEQUENCE [LARGE SCALE GENOMIC DNA]</scope>
    <source>
        <strain evidence="8">cv. br00</strain>
    </source>
</reference>
<keyword evidence="4 6" id="KW-1133">Transmembrane helix</keyword>
<dbReference type="PANTHER" id="PTHR33596">
    <property type="entry name" value="COLD-REGULATED 413 PLASMA MEMBRANE PROTEIN 2"/>
    <property type="match status" value="1"/>
</dbReference>
<keyword evidence="3 6" id="KW-0812">Transmembrane</keyword>
<evidence type="ECO:0000313" key="8">
    <source>
        <dbReference type="Proteomes" id="UP000326939"/>
    </source>
</evidence>
<dbReference type="AlphaFoldDB" id="A0A5N5LYA5"/>
<comment type="subcellular location">
    <subcellularLocation>
        <location evidence="1">Membrane</location>
        <topology evidence="1">Multi-pass membrane protein</topology>
    </subcellularLocation>
</comment>
<comment type="caution">
    <text evidence="7">The sequence shown here is derived from an EMBL/GenBank/DDBJ whole genome shotgun (WGS) entry which is preliminary data.</text>
</comment>
<feature type="transmembrane region" description="Helical" evidence="6">
    <location>
        <begin position="124"/>
        <end position="143"/>
    </location>
</feature>
<comment type="similarity">
    <text evidence="2">Belongs to the Cold-regulated 413 protein family.</text>
</comment>
<proteinExistence type="inferred from homology"/>
<evidence type="ECO:0000256" key="2">
    <source>
        <dbReference type="ARBA" id="ARBA00005852"/>
    </source>
</evidence>
<keyword evidence="5 6" id="KW-0472">Membrane</keyword>
<dbReference type="GO" id="GO:0016020">
    <property type="term" value="C:membrane"/>
    <property type="evidence" value="ECO:0007669"/>
    <property type="project" value="UniProtKB-SubCell"/>
</dbReference>
<feature type="transmembrane region" description="Helical" evidence="6">
    <location>
        <begin position="33"/>
        <end position="49"/>
    </location>
</feature>
<keyword evidence="8" id="KW-1185">Reference proteome</keyword>
<sequence length="181" mass="20401">MGLTEVVSSFNVYNSTSLAVAEAVESRSSRARVSFQWGGTIFAILLLILNRKGRKSSVQTTLLVFYLLTSFPSVLFKILRGQFGYWIAFLAVAANLFFPEIIPVSRFILFVISPDWLVDELRDSIAGVIFCLLIGILIVIMEIREIEGPRILECSLLCFGYCLAIPFLFFFTITYLCLGTW</sequence>
<gene>
    <name evidence="7" type="ORF">DKX38_011106</name>
</gene>
<evidence type="ECO:0000256" key="6">
    <source>
        <dbReference type="SAM" id="Phobius"/>
    </source>
</evidence>
<feature type="transmembrane region" description="Helical" evidence="6">
    <location>
        <begin position="86"/>
        <end position="112"/>
    </location>
</feature>
<dbReference type="Proteomes" id="UP000326939">
    <property type="component" value="Chromosome 7"/>
</dbReference>
<protein>
    <submittedName>
        <fullName evidence="7">Uncharacterized protein</fullName>
    </submittedName>
</protein>